<feature type="transmembrane region" description="Helical" evidence="6">
    <location>
        <begin position="94"/>
        <end position="113"/>
    </location>
</feature>
<evidence type="ECO:0000256" key="1">
    <source>
        <dbReference type="ARBA" id="ARBA00004651"/>
    </source>
</evidence>
<accession>A0ABT2HVX4</accession>
<sequence>MNNEYPGYRLGLPAEGPGSIGGFGRRVLGLIVDWALATGASWLIAHEAGTTMPLITTAAFVVITSLGLVIFGSTPGHLVAGLHLRRVDGSPAGFWRPIVRQLLLAIVIPALVWDTDHRGGHDIIAQTVLRRR</sequence>
<gene>
    <name evidence="8" type="ORF">M3D15_03810</name>
</gene>
<dbReference type="EMBL" id="JALXSQ010000010">
    <property type="protein sequence ID" value="MCT2042463.1"/>
    <property type="molecule type" value="Genomic_DNA"/>
</dbReference>
<comment type="caution">
    <text evidence="8">The sequence shown here is derived from an EMBL/GenBank/DDBJ whole genome shotgun (WGS) entry which is preliminary data.</text>
</comment>
<keyword evidence="3 6" id="KW-0812">Transmembrane</keyword>
<evidence type="ECO:0000313" key="9">
    <source>
        <dbReference type="Proteomes" id="UP001525379"/>
    </source>
</evidence>
<name>A0ABT2HVX4_9MICO</name>
<comment type="subcellular location">
    <subcellularLocation>
        <location evidence="1">Cell membrane</location>
        <topology evidence="1">Multi-pass membrane protein</topology>
    </subcellularLocation>
</comment>
<evidence type="ECO:0000259" key="7">
    <source>
        <dbReference type="Pfam" id="PF06271"/>
    </source>
</evidence>
<evidence type="ECO:0000256" key="6">
    <source>
        <dbReference type="SAM" id="Phobius"/>
    </source>
</evidence>
<keyword evidence="4 6" id="KW-1133">Transmembrane helix</keyword>
<feature type="transmembrane region" description="Helical" evidence="6">
    <location>
        <begin position="52"/>
        <end position="74"/>
    </location>
</feature>
<feature type="transmembrane region" description="Helical" evidence="6">
    <location>
        <begin position="27"/>
        <end position="45"/>
    </location>
</feature>
<evidence type="ECO:0000256" key="5">
    <source>
        <dbReference type="ARBA" id="ARBA00023136"/>
    </source>
</evidence>
<keyword evidence="2" id="KW-1003">Cell membrane</keyword>
<evidence type="ECO:0000256" key="2">
    <source>
        <dbReference type="ARBA" id="ARBA00022475"/>
    </source>
</evidence>
<reference evidence="8 9" key="1">
    <citation type="submission" date="2022-04" db="EMBL/GenBank/DDBJ databases">
        <title>Human microbiome associated bacterial genomes.</title>
        <authorList>
            <person name="Sandstrom S."/>
            <person name="Salamzade R."/>
            <person name="Kalan L.R."/>
        </authorList>
    </citation>
    <scope>NUCLEOTIDE SEQUENCE [LARGE SCALE GENOMIC DNA]</scope>
    <source>
        <strain evidence="9">p3-SID1799</strain>
    </source>
</reference>
<organism evidence="8 9">
    <name type="scientific">Pseudoclavibacter albus</name>
    <dbReference type="NCBI Taxonomy" id="272241"/>
    <lineage>
        <taxon>Bacteria</taxon>
        <taxon>Bacillati</taxon>
        <taxon>Actinomycetota</taxon>
        <taxon>Actinomycetes</taxon>
        <taxon>Micrococcales</taxon>
        <taxon>Microbacteriaceae</taxon>
        <taxon>Pseudoclavibacter</taxon>
    </lineage>
</organism>
<keyword evidence="9" id="KW-1185">Reference proteome</keyword>
<protein>
    <submittedName>
        <fullName evidence="8">RDD family protein</fullName>
    </submittedName>
</protein>
<feature type="domain" description="RDD" evidence="7">
    <location>
        <begin position="51"/>
        <end position="125"/>
    </location>
</feature>
<evidence type="ECO:0000313" key="8">
    <source>
        <dbReference type="EMBL" id="MCT2042463.1"/>
    </source>
</evidence>
<keyword evidence="5 6" id="KW-0472">Membrane</keyword>
<dbReference type="Proteomes" id="UP001525379">
    <property type="component" value="Unassembled WGS sequence"/>
</dbReference>
<dbReference type="PANTHER" id="PTHR36115">
    <property type="entry name" value="PROLINE-RICH ANTIGEN HOMOLOG-RELATED"/>
    <property type="match status" value="1"/>
</dbReference>
<dbReference type="InterPro" id="IPR051791">
    <property type="entry name" value="Pra-immunoreactive"/>
</dbReference>
<evidence type="ECO:0000256" key="4">
    <source>
        <dbReference type="ARBA" id="ARBA00022989"/>
    </source>
</evidence>
<dbReference type="RefSeq" id="WP_260103979.1">
    <property type="nucleotide sequence ID" value="NZ_JALXSQ010000010.1"/>
</dbReference>
<proteinExistence type="predicted"/>
<dbReference type="PIRSF" id="PIRSF021697">
    <property type="entry name" value="UCP021697"/>
    <property type="match status" value="1"/>
</dbReference>
<evidence type="ECO:0000256" key="3">
    <source>
        <dbReference type="ARBA" id="ARBA00022692"/>
    </source>
</evidence>
<dbReference type="InterPro" id="IPR016795">
    <property type="entry name" value="UCP021697"/>
</dbReference>
<dbReference type="InterPro" id="IPR010432">
    <property type="entry name" value="RDD"/>
</dbReference>
<dbReference type="Pfam" id="PF06271">
    <property type="entry name" value="RDD"/>
    <property type="match status" value="1"/>
</dbReference>
<dbReference type="PANTHER" id="PTHR36115:SF6">
    <property type="entry name" value="PROLINE-RICH ANTIGEN HOMOLOG"/>
    <property type="match status" value="1"/>
</dbReference>